<keyword evidence="5" id="KW-1185">Reference proteome</keyword>
<comment type="caution">
    <text evidence="4">The sequence shown here is derived from an EMBL/GenBank/DDBJ whole genome shotgun (WGS) entry which is preliminary data.</text>
</comment>
<evidence type="ECO:0000256" key="2">
    <source>
        <dbReference type="ARBA" id="ARBA00022734"/>
    </source>
</evidence>
<dbReference type="FunFam" id="2.100.10.30:FF:000001">
    <property type="entry name" value="Jacalin-related lectin 33"/>
    <property type="match status" value="1"/>
</dbReference>
<gene>
    <name evidence="4" type="ORF">EJB05_06195</name>
</gene>
<dbReference type="GO" id="GO:0030246">
    <property type="term" value="F:carbohydrate binding"/>
    <property type="evidence" value="ECO:0007669"/>
    <property type="project" value="UniProtKB-KW"/>
</dbReference>
<dbReference type="CDD" id="cd09612">
    <property type="entry name" value="Jacalin"/>
    <property type="match status" value="1"/>
</dbReference>
<dbReference type="PROSITE" id="PS51752">
    <property type="entry name" value="JACALIN_LECTIN"/>
    <property type="match status" value="1"/>
</dbReference>
<protein>
    <recommendedName>
        <fullName evidence="3">Jacalin-type lectin domain-containing protein</fullName>
    </recommendedName>
</protein>
<evidence type="ECO:0000313" key="4">
    <source>
        <dbReference type="EMBL" id="TVU46646.1"/>
    </source>
</evidence>
<dbReference type="SUPFAM" id="SSF51101">
    <property type="entry name" value="Mannose-binding lectins"/>
    <property type="match status" value="1"/>
</dbReference>
<keyword evidence="2" id="KW-0430">Lectin</keyword>
<feature type="non-terminal residue" evidence="4">
    <location>
        <position position="1"/>
    </location>
</feature>
<dbReference type="OrthoDB" id="693107at2759"/>
<evidence type="ECO:0000313" key="5">
    <source>
        <dbReference type="Proteomes" id="UP000324897"/>
    </source>
</evidence>
<feature type="domain" description="Jacalin-type lectin" evidence="3">
    <location>
        <begin position="45"/>
        <end position="186"/>
    </location>
</feature>
<dbReference type="EMBL" id="RWGY01000004">
    <property type="protein sequence ID" value="TVU46646.1"/>
    <property type="molecule type" value="Genomic_DNA"/>
</dbReference>
<dbReference type="PANTHER" id="PTHR46506">
    <property type="entry name" value="OS05G0143600 PROTEIN"/>
    <property type="match status" value="1"/>
</dbReference>
<dbReference type="InterPro" id="IPR001229">
    <property type="entry name" value="Jacalin-like_lectin_dom"/>
</dbReference>
<dbReference type="Pfam" id="PF01419">
    <property type="entry name" value="Jacalin"/>
    <property type="match status" value="1"/>
</dbReference>
<dbReference type="SMART" id="SM00915">
    <property type="entry name" value="Jacalin"/>
    <property type="match status" value="1"/>
</dbReference>
<dbReference type="Proteomes" id="UP000324897">
    <property type="component" value="Chromosome 5"/>
</dbReference>
<dbReference type="Gene3D" id="2.100.10.30">
    <property type="entry name" value="Jacalin-like lectin domain"/>
    <property type="match status" value="1"/>
</dbReference>
<proteinExistence type="inferred from homology"/>
<organism evidence="4 5">
    <name type="scientific">Eragrostis curvula</name>
    <name type="common">weeping love grass</name>
    <dbReference type="NCBI Taxonomy" id="38414"/>
    <lineage>
        <taxon>Eukaryota</taxon>
        <taxon>Viridiplantae</taxon>
        <taxon>Streptophyta</taxon>
        <taxon>Embryophyta</taxon>
        <taxon>Tracheophyta</taxon>
        <taxon>Spermatophyta</taxon>
        <taxon>Magnoliopsida</taxon>
        <taxon>Liliopsida</taxon>
        <taxon>Poales</taxon>
        <taxon>Poaceae</taxon>
        <taxon>PACMAD clade</taxon>
        <taxon>Chloridoideae</taxon>
        <taxon>Eragrostideae</taxon>
        <taxon>Eragrostidinae</taxon>
        <taxon>Eragrostis</taxon>
    </lineage>
</organism>
<evidence type="ECO:0000256" key="1">
    <source>
        <dbReference type="ARBA" id="ARBA00006568"/>
    </source>
</evidence>
<evidence type="ECO:0000259" key="3">
    <source>
        <dbReference type="PROSITE" id="PS51752"/>
    </source>
</evidence>
<dbReference type="Gramene" id="TVU46646">
    <property type="protein sequence ID" value="TVU46646"/>
    <property type="gene ID" value="EJB05_06195"/>
</dbReference>
<name>A0A5J9WFB0_9POAL</name>
<dbReference type="InterPro" id="IPR033734">
    <property type="entry name" value="Jacalin-like_lectin_dom_plant"/>
</dbReference>
<accession>A0A5J9WFB0</accession>
<dbReference type="AlphaFoldDB" id="A0A5J9WFB0"/>
<dbReference type="InterPro" id="IPR036404">
    <property type="entry name" value="Jacalin-like_lectin_dom_sf"/>
</dbReference>
<comment type="similarity">
    <text evidence="1">Belongs to the jacalin lectin family.</text>
</comment>
<sequence length="187" mass="19669">MAGNPRSLLSHPIQFTTYGPVLAFPVNDMVSLSSIPINHAVGSSVAKLGTWGGDGGSNHDITVAPRRLESITTHSGDVVDSIAFAYRDRDKILQTAGPWGGKGGNEKTISLGPSEFVTEVVGTVGQKGKLHVVTSLKFVTNRDAYGPFGKAEGTAFSVPVLNNGSIVGFFARAGDYLDAVGFYILPF</sequence>
<reference evidence="4 5" key="1">
    <citation type="journal article" date="2019" name="Sci. Rep.">
        <title>A high-quality genome of Eragrostis curvula grass provides insights into Poaceae evolution and supports new strategies to enhance forage quality.</title>
        <authorList>
            <person name="Carballo J."/>
            <person name="Santos B.A.C.M."/>
            <person name="Zappacosta D."/>
            <person name="Garbus I."/>
            <person name="Selva J.P."/>
            <person name="Gallo C.A."/>
            <person name="Diaz A."/>
            <person name="Albertini E."/>
            <person name="Caccamo M."/>
            <person name="Echenique V."/>
        </authorList>
    </citation>
    <scope>NUCLEOTIDE SEQUENCE [LARGE SCALE GENOMIC DNA]</scope>
    <source>
        <strain evidence="5">cv. Victoria</strain>
        <tissue evidence="4">Leaf</tissue>
    </source>
</reference>